<dbReference type="KEGG" id="egl:EGR_10443"/>
<dbReference type="AlphaFoldDB" id="W6U0Y6"/>
<dbReference type="CTD" id="36346158"/>
<name>W6U0Y6_ECHGR</name>
<keyword evidence="3" id="KW-1185">Reference proteome</keyword>
<reference evidence="2 3" key="1">
    <citation type="journal article" date="2013" name="Nat. Genet.">
        <title>The genome of the hydatid tapeworm Echinococcus granulosus.</title>
        <authorList>
            <person name="Zheng H."/>
            <person name="Zhang W."/>
            <person name="Zhang L."/>
            <person name="Zhang Z."/>
            <person name="Li J."/>
            <person name="Lu G."/>
            <person name="Zhu Y."/>
            <person name="Wang Y."/>
            <person name="Huang Y."/>
            <person name="Liu J."/>
            <person name="Kang H."/>
            <person name="Chen J."/>
            <person name="Wang L."/>
            <person name="Chen A."/>
            <person name="Yu S."/>
            <person name="Gao Z."/>
            <person name="Jin L."/>
            <person name="Gu W."/>
            <person name="Wang Z."/>
            <person name="Zhao L."/>
            <person name="Shi B."/>
            <person name="Wen H."/>
            <person name="Lin R."/>
            <person name="Jones M.K."/>
            <person name="Brejova B."/>
            <person name="Vinar T."/>
            <person name="Zhao G."/>
            <person name="McManus D.P."/>
            <person name="Chen Z."/>
            <person name="Zhou Y."/>
            <person name="Wang S."/>
        </authorList>
    </citation>
    <scope>NUCLEOTIDE SEQUENCE [LARGE SCALE GENOMIC DNA]</scope>
</reference>
<gene>
    <name evidence="2" type="ORF">EGR_10443</name>
</gene>
<evidence type="ECO:0000256" key="1">
    <source>
        <dbReference type="SAM" id="SignalP"/>
    </source>
</evidence>
<dbReference type="EMBL" id="APAU02000220">
    <property type="protein sequence ID" value="EUB54703.1"/>
    <property type="molecule type" value="Genomic_DNA"/>
</dbReference>
<dbReference type="Proteomes" id="UP000019149">
    <property type="component" value="Unassembled WGS sequence"/>
</dbReference>
<keyword evidence="1" id="KW-0732">Signal</keyword>
<evidence type="ECO:0000313" key="3">
    <source>
        <dbReference type="Proteomes" id="UP000019149"/>
    </source>
</evidence>
<feature type="signal peptide" evidence="1">
    <location>
        <begin position="1"/>
        <end position="17"/>
    </location>
</feature>
<organism evidence="2 3">
    <name type="scientific">Echinococcus granulosus</name>
    <name type="common">Hydatid tapeworm</name>
    <dbReference type="NCBI Taxonomy" id="6210"/>
    <lineage>
        <taxon>Eukaryota</taxon>
        <taxon>Metazoa</taxon>
        <taxon>Spiralia</taxon>
        <taxon>Lophotrochozoa</taxon>
        <taxon>Platyhelminthes</taxon>
        <taxon>Cestoda</taxon>
        <taxon>Eucestoda</taxon>
        <taxon>Cyclophyllidea</taxon>
        <taxon>Taeniidae</taxon>
        <taxon>Echinococcus</taxon>
        <taxon>Echinococcus granulosus group</taxon>
    </lineage>
</organism>
<evidence type="ECO:0000313" key="2">
    <source>
        <dbReference type="EMBL" id="EUB54703.1"/>
    </source>
</evidence>
<sequence length="45" mass="5137">MRIIAIIFATLVALSLLRLNQQKLEYSKKTSAFFTSFFGQLKNKG</sequence>
<accession>W6U0Y6</accession>
<dbReference type="GeneID" id="36346158"/>
<dbReference type="RefSeq" id="XP_024345899.1">
    <property type="nucleotide sequence ID" value="XM_024499692.1"/>
</dbReference>
<protein>
    <submittedName>
        <fullName evidence="2">Uncharacterized protein</fullName>
    </submittedName>
</protein>
<comment type="caution">
    <text evidence="2">The sequence shown here is derived from an EMBL/GenBank/DDBJ whole genome shotgun (WGS) entry which is preliminary data.</text>
</comment>
<proteinExistence type="predicted"/>
<feature type="chain" id="PRO_5004882463" evidence="1">
    <location>
        <begin position="18"/>
        <end position="45"/>
    </location>
</feature>